<accession>A0A9N8VB42</accession>
<protein>
    <submittedName>
        <fullName evidence="1">20133_t:CDS:1</fullName>
    </submittedName>
</protein>
<proteinExistence type="predicted"/>
<evidence type="ECO:0000313" key="2">
    <source>
        <dbReference type="Proteomes" id="UP000789405"/>
    </source>
</evidence>
<dbReference type="AlphaFoldDB" id="A0A9N8VB42"/>
<gene>
    <name evidence="1" type="ORF">DERYTH_LOCUS66</name>
</gene>
<reference evidence="1" key="1">
    <citation type="submission" date="2021-06" db="EMBL/GenBank/DDBJ databases">
        <authorList>
            <person name="Kallberg Y."/>
            <person name="Tangrot J."/>
            <person name="Rosling A."/>
        </authorList>
    </citation>
    <scope>NUCLEOTIDE SEQUENCE</scope>
    <source>
        <strain evidence="1">MA453B</strain>
    </source>
</reference>
<organism evidence="1 2">
    <name type="scientific">Dentiscutata erythropus</name>
    <dbReference type="NCBI Taxonomy" id="1348616"/>
    <lineage>
        <taxon>Eukaryota</taxon>
        <taxon>Fungi</taxon>
        <taxon>Fungi incertae sedis</taxon>
        <taxon>Mucoromycota</taxon>
        <taxon>Glomeromycotina</taxon>
        <taxon>Glomeromycetes</taxon>
        <taxon>Diversisporales</taxon>
        <taxon>Gigasporaceae</taxon>
        <taxon>Dentiscutata</taxon>
    </lineage>
</organism>
<evidence type="ECO:0000313" key="1">
    <source>
        <dbReference type="EMBL" id="CAG8443963.1"/>
    </source>
</evidence>
<dbReference type="EMBL" id="CAJVPY010000012">
    <property type="protein sequence ID" value="CAG8443963.1"/>
    <property type="molecule type" value="Genomic_DNA"/>
</dbReference>
<comment type="caution">
    <text evidence="1">The sequence shown here is derived from an EMBL/GenBank/DDBJ whole genome shotgun (WGS) entry which is preliminary data.</text>
</comment>
<keyword evidence="2" id="KW-1185">Reference proteome</keyword>
<dbReference type="Proteomes" id="UP000789405">
    <property type="component" value="Unassembled WGS sequence"/>
</dbReference>
<name>A0A9N8VB42_9GLOM</name>
<sequence>MSSINGPTNRKTFIVHVDASGTYSKRIIAPQTQMLSGFVSSRIFTPLFWSGSFCSCY</sequence>